<evidence type="ECO:0000313" key="6">
    <source>
        <dbReference type="Proteomes" id="UP001152803"/>
    </source>
</evidence>
<dbReference type="PANTHER" id="PTHR13817:SF89">
    <property type="entry name" value="MYOMESIN-3"/>
    <property type="match status" value="1"/>
</dbReference>
<evidence type="ECO:0000313" key="5">
    <source>
        <dbReference type="EMBL" id="KAJ8289219.1"/>
    </source>
</evidence>
<name>A0A9Q1E426_CONCO</name>
<proteinExistence type="predicted"/>
<dbReference type="InterPro" id="IPR003598">
    <property type="entry name" value="Ig_sub2"/>
</dbReference>
<evidence type="ECO:0000259" key="4">
    <source>
        <dbReference type="PROSITE" id="PS50835"/>
    </source>
</evidence>
<keyword evidence="2" id="KW-0393">Immunoglobulin domain</keyword>
<feature type="region of interest" description="Disordered" evidence="3">
    <location>
        <begin position="1"/>
        <end position="61"/>
    </location>
</feature>
<protein>
    <recommendedName>
        <fullName evidence="4">Ig-like domain-containing protein</fullName>
    </recommendedName>
</protein>
<dbReference type="FunFam" id="2.60.40.10:FF:000069">
    <property type="entry name" value="Alpha-protein kinase 3"/>
    <property type="match status" value="1"/>
</dbReference>
<dbReference type="Pfam" id="PF07679">
    <property type="entry name" value="I-set"/>
    <property type="match status" value="2"/>
</dbReference>
<dbReference type="SMART" id="SM00408">
    <property type="entry name" value="IGc2"/>
    <property type="match status" value="2"/>
</dbReference>
<accession>A0A9Q1E426</accession>
<keyword evidence="6" id="KW-1185">Reference proteome</keyword>
<dbReference type="PANTHER" id="PTHR13817">
    <property type="entry name" value="TITIN"/>
    <property type="match status" value="1"/>
</dbReference>
<evidence type="ECO:0000256" key="3">
    <source>
        <dbReference type="SAM" id="MobiDB-lite"/>
    </source>
</evidence>
<dbReference type="OrthoDB" id="10260894at2759"/>
<comment type="caution">
    <text evidence="5">The sequence shown here is derived from an EMBL/GenBank/DDBJ whole genome shotgun (WGS) entry which is preliminary data.</text>
</comment>
<sequence length="434" mass="48611">MATKTVTFRCQEEESRQMSQSMKLDAQVKRTKFQSSGERQRSVPLGQTWGSPVSADNAASREKGKEKLLENIIVALVELRADGCLRFVGTAHDEEASYSEYYPIIPGDLISAKELLNFGSDSRHRTWRVLRRTIADDEQRKQVKWTLFGNEAEKLEMGLIRTQRILRTRADHERIRREAEERASIHKKFVEDLSMKPPDFPVPLRCHTVWEGMGVKLACTVQGHPPPQVNWYKDGVLLKMFQHPWNYKLHQSPGLNVLEIRRCSVEDGGEYKAVAKSSLGEATTYATLLVNCPVPEPEARFASAFPPSFTREGESITLRCDFSSALLPSQQDVAWFCDGLPVRSSSRAELQTGSASSSLTLKGVHKEQEGVYTVRLSTSEGVKEHKAYVYVTGEAGLGMSRALVLYSHPPGLQTSSRSNTVTSVTVRTLALLPR</sequence>
<dbReference type="Gene3D" id="2.60.40.10">
    <property type="entry name" value="Immunoglobulins"/>
    <property type="match status" value="2"/>
</dbReference>
<evidence type="ECO:0000256" key="2">
    <source>
        <dbReference type="ARBA" id="ARBA00023319"/>
    </source>
</evidence>
<evidence type="ECO:0000256" key="1">
    <source>
        <dbReference type="ARBA" id="ARBA00022737"/>
    </source>
</evidence>
<dbReference type="InterPro" id="IPR050964">
    <property type="entry name" value="Striated_Muscle_Regulatory"/>
</dbReference>
<dbReference type="SMART" id="SM00409">
    <property type="entry name" value="IG"/>
    <property type="match status" value="2"/>
</dbReference>
<dbReference type="Proteomes" id="UP001152803">
    <property type="component" value="Unassembled WGS sequence"/>
</dbReference>
<dbReference type="SUPFAM" id="SSF48726">
    <property type="entry name" value="Immunoglobulin"/>
    <property type="match status" value="2"/>
</dbReference>
<feature type="domain" description="Ig-like" evidence="4">
    <location>
        <begin position="198"/>
        <end position="289"/>
    </location>
</feature>
<dbReference type="EMBL" id="JAFJMO010000001">
    <property type="protein sequence ID" value="KAJ8289219.1"/>
    <property type="molecule type" value="Genomic_DNA"/>
</dbReference>
<dbReference type="GO" id="GO:0031430">
    <property type="term" value="C:M band"/>
    <property type="evidence" value="ECO:0007669"/>
    <property type="project" value="TreeGrafter"/>
</dbReference>
<dbReference type="AlphaFoldDB" id="A0A9Q1E426"/>
<keyword evidence="1" id="KW-0677">Repeat</keyword>
<dbReference type="InterPro" id="IPR013783">
    <property type="entry name" value="Ig-like_fold"/>
</dbReference>
<dbReference type="InterPro" id="IPR003599">
    <property type="entry name" value="Ig_sub"/>
</dbReference>
<gene>
    <name evidence="5" type="ORF">COCON_G00018780</name>
</gene>
<dbReference type="InterPro" id="IPR007110">
    <property type="entry name" value="Ig-like_dom"/>
</dbReference>
<reference evidence="5" key="1">
    <citation type="journal article" date="2023" name="Science">
        <title>Genome structures resolve the early diversification of teleost fishes.</title>
        <authorList>
            <person name="Parey E."/>
            <person name="Louis A."/>
            <person name="Montfort J."/>
            <person name="Bouchez O."/>
            <person name="Roques C."/>
            <person name="Iampietro C."/>
            <person name="Lluch J."/>
            <person name="Castinel A."/>
            <person name="Donnadieu C."/>
            <person name="Desvignes T."/>
            <person name="Floi Bucao C."/>
            <person name="Jouanno E."/>
            <person name="Wen M."/>
            <person name="Mejri S."/>
            <person name="Dirks R."/>
            <person name="Jansen H."/>
            <person name="Henkel C."/>
            <person name="Chen W.J."/>
            <person name="Zahm M."/>
            <person name="Cabau C."/>
            <person name="Klopp C."/>
            <person name="Thompson A.W."/>
            <person name="Robinson-Rechavi M."/>
            <person name="Braasch I."/>
            <person name="Lecointre G."/>
            <person name="Bobe J."/>
            <person name="Postlethwait J.H."/>
            <person name="Berthelot C."/>
            <person name="Roest Crollius H."/>
            <person name="Guiguen Y."/>
        </authorList>
    </citation>
    <scope>NUCLEOTIDE SEQUENCE</scope>
    <source>
        <strain evidence="5">Concon-B</strain>
    </source>
</reference>
<dbReference type="InterPro" id="IPR036179">
    <property type="entry name" value="Ig-like_dom_sf"/>
</dbReference>
<dbReference type="PROSITE" id="PS50835">
    <property type="entry name" value="IG_LIKE"/>
    <property type="match status" value="2"/>
</dbReference>
<dbReference type="GO" id="GO:0045214">
    <property type="term" value="P:sarcomere organization"/>
    <property type="evidence" value="ECO:0007669"/>
    <property type="project" value="TreeGrafter"/>
</dbReference>
<organism evidence="5 6">
    <name type="scientific">Conger conger</name>
    <name type="common">Conger eel</name>
    <name type="synonym">Muraena conger</name>
    <dbReference type="NCBI Taxonomy" id="82655"/>
    <lineage>
        <taxon>Eukaryota</taxon>
        <taxon>Metazoa</taxon>
        <taxon>Chordata</taxon>
        <taxon>Craniata</taxon>
        <taxon>Vertebrata</taxon>
        <taxon>Euteleostomi</taxon>
        <taxon>Actinopterygii</taxon>
        <taxon>Neopterygii</taxon>
        <taxon>Teleostei</taxon>
        <taxon>Anguilliformes</taxon>
        <taxon>Congridae</taxon>
        <taxon>Conger</taxon>
    </lineage>
</organism>
<feature type="domain" description="Ig-like" evidence="4">
    <location>
        <begin position="297"/>
        <end position="390"/>
    </location>
</feature>
<dbReference type="InterPro" id="IPR013098">
    <property type="entry name" value="Ig_I-set"/>
</dbReference>